<dbReference type="Gramene" id="evm.model.04.1874">
    <property type="protein sequence ID" value="cds.evm.model.04.1874"/>
    <property type="gene ID" value="evm.TU.04.1874"/>
</dbReference>
<organism evidence="1 2">
    <name type="scientific">Cannabis sativa</name>
    <name type="common">Hemp</name>
    <name type="synonym">Marijuana</name>
    <dbReference type="NCBI Taxonomy" id="3483"/>
    <lineage>
        <taxon>Eukaryota</taxon>
        <taxon>Viridiplantae</taxon>
        <taxon>Streptophyta</taxon>
        <taxon>Embryophyta</taxon>
        <taxon>Tracheophyta</taxon>
        <taxon>Spermatophyta</taxon>
        <taxon>Magnoliopsida</taxon>
        <taxon>eudicotyledons</taxon>
        <taxon>Gunneridae</taxon>
        <taxon>Pentapetalae</taxon>
        <taxon>rosids</taxon>
        <taxon>fabids</taxon>
        <taxon>Rosales</taxon>
        <taxon>Cannabaceae</taxon>
        <taxon>Cannabis</taxon>
    </lineage>
</organism>
<dbReference type="AlphaFoldDB" id="A0A803PEX1"/>
<evidence type="ECO:0000313" key="2">
    <source>
        <dbReference type="Proteomes" id="UP000596661"/>
    </source>
</evidence>
<dbReference type="EMBL" id="UZAU01000401">
    <property type="status" value="NOT_ANNOTATED_CDS"/>
    <property type="molecule type" value="Genomic_DNA"/>
</dbReference>
<proteinExistence type="predicted"/>
<name>A0A803PEX1_CANSA</name>
<protein>
    <submittedName>
        <fullName evidence="1">Uncharacterized protein</fullName>
    </submittedName>
</protein>
<accession>A0A803PEX1</accession>
<keyword evidence="2" id="KW-1185">Reference proteome</keyword>
<dbReference type="Proteomes" id="UP000596661">
    <property type="component" value="Chromosome 4"/>
</dbReference>
<dbReference type="EnsemblPlants" id="evm.model.04.1874">
    <property type="protein sequence ID" value="cds.evm.model.04.1874"/>
    <property type="gene ID" value="evm.TU.04.1874"/>
</dbReference>
<evidence type="ECO:0000313" key="1">
    <source>
        <dbReference type="EnsemblPlants" id="cds.evm.model.04.1874"/>
    </source>
</evidence>
<reference evidence="1" key="1">
    <citation type="submission" date="2018-11" db="EMBL/GenBank/DDBJ databases">
        <authorList>
            <person name="Grassa J C."/>
        </authorList>
    </citation>
    <scope>NUCLEOTIDE SEQUENCE [LARGE SCALE GENOMIC DNA]</scope>
</reference>
<reference evidence="1" key="2">
    <citation type="submission" date="2021-03" db="UniProtKB">
        <authorList>
            <consortium name="EnsemblPlants"/>
        </authorList>
    </citation>
    <scope>IDENTIFICATION</scope>
</reference>
<sequence>MTLPSYGIAGKLFPNPSRRGFFGDLLQNLISNIQYDYTISFARISFLSFQTLSHKEPFSLSNALYNLRWTSRALIFILYSPKSSALGPMSGGFRERGCPGAISRRLFDYPCLDQLMKVSELVFANSSLLGQMVFSEPREFDLITPMAKSDRFTEEMLADSAKESAWDVGGARLTVTANSSH</sequence>